<organism evidence="11 12">
    <name type="scientific">Megalops atlanticus</name>
    <name type="common">Tarpon</name>
    <name type="synonym">Clupea gigantea</name>
    <dbReference type="NCBI Taxonomy" id="7932"/>
    <lineage>
        <taxon>Eukaryota</taxon>
        <taxon>Metazoa</taxon>
        <taxon>Chordata</taxon>
        <taxon>Craniata</taxon>
        <taxon>Vertebrata</taxon>
        <taxon>Euteleostomi</taxon>
        <taxon>Actinopterygii</taxon>
        <taxon>Neopterygii</taxon>
        <taxon>Teleostei</taxon>
        <taxon>Elopiformes</taxon>
        <taxon>Megalopidae</taxon>
        <taxon>Megalops</taxon>
    </lineage>
</organism>
<protein>
    <recommendedName>
        <fullName evidence="13">T-cell-specific surface glycoprotein CD28</fullName>
    </recommendedName>
</protein>
<evidence type="ECO:0000256" key="5">
    <source>
        <dbReference type="ARBA" id="ARBA00023136"/>
    </source>
</evidence>
<evidence type="ECO:0000256" key="8">
    <source>
        <dbReference type="ARBA" id="ARBA00023319"/>
    </source>
</evidence>
<dbReference type="OrthoDB" id="8654606at2759"/>
<comment type="subcellular location">
    <subcellularLocation>
        <location evidence="1">Membrane</location>
        <topology evidence="1">Single-pass type I membrane protein</topology>
    </subcellularLocation>
</comment>
<evidence type="ECO:0000256" key="7">
    <source>
        <dbReference type="ARBA" id="ARBA00023180"/>
    </source>
</evidence>
<reference evidence="11" key="1">
    <citation type="submission" date="2021-01" db="EMBL/GenBank/DDBJ databases">
        <authorList>
            <person name="Zahm M."/>
            <person name="Roques C."/>
            <person name="Cabau C."/>
            <person name="Klopp C."/>
            <person name="Donnadieu C."/>
            <person name="Jouanno E."/>
            <person name="Lampietro C."/>
            <person name="Louis A."/>
            <person name="Herpin A."/>
            <person name="Echchiki A."/>
            <person name="Berthelot C."/>
            <person name="Parey E."/>
            <person name="Roest-Crollius H."/>
            <person name="Braasch I."/>
            <person name="Postlethwait J."/>
            <person name="Bobe J."/>
            <person name="Montfort J."/>
            <person name="Bouchez O."/>
            <person name="Begum T."/>
            <person name="Mejri S."/>
            <person name="Adams A."/>
            <person name="Chen W.-J."/>
            <person name="Guiguen Y."/>
        </authorList>
    </citation>
    <scope>NUCLEOTIDE SEQUENCE</scope>
    <source>
        <strain evidence="11">YG-15Mar2019-1</strain>
        <tissue evidence="11">Brain</tissue>
    </source>
</reference>
<gene>
    <name evidence="11" type="ORF">MATL_G00182360</name>
</gene>
<evidence type="ECO:0000256" key="2">
    <source>
        <dbReference type="ARBA" id="ARBA00022692"/>
    </source>
</evidence>
<name>A0A9D3PNB3_MEGAT</name>
<feature type="transmembrane region" description="Helical" evidence="9">
    <location>
        <begin position="161"/>
        <end position="186"/>
    </location>
</feature>
<evidence type="ECO:0000313" key="12">
    <source>
        <dbReference type="Proteomes" id="UP001046870"/>
    </source>
</evidence>
<evidence type="ECO:0000313" key="11">
    <source>
        <dbReference type="EMBL" id="KAG7463973.1"/>
    </source>
</evidence>
<proteinExistence type="predicted"/>
<evidence type="ECO:0000256" key="1">
    <source>
        <dbReference type="ARBA" id="ARBA00004479"/>
    </source>
</evidence>
<sequence>MNASWPTPLLLVFSLVFAAGNNEHSLSCTDKNVPVQRVQPNASGTVPCPYVSGDEMTFRLNRCGKIISTININKTNSNNMTCPGVDFQMDWVNNSKAARFLLSQLKANSSALYNCEAEVLYPPPYRTSHGQEVMISVEELRCPPQEPNVCPPDNASMVISLWIWVAACSVLFIYSTVITAISGALWKKLRNKQYLQQDYINMKPRYINRLFKRHQGVQHPDRVGRY</sequence>
<evidence type="ECO:0000256" key="3">
    <source>
        <dbReference type="ARBA" id="ARBA00022729"/>
    </source>
</evidence>
<keyword evidence="2 9" id="KW-0812">Transmembrane</keyword>
<dbReference type="PANTHER" id="PTHR11494:SF9">
    <property type="entry name" value="SI:DKEY-1H24.6"/>
    <property type="match status" value="1"/>
</dbReference>
<dbReference type="SUPFAM" id="SSF48726">
    <property type="entry name" value="Immunoglobulin"/>
    <property type="match status" value="1"/>
</dbReference>
<dbReference type="InterPro" id="IPR036179">
    <property type="entry name" value="Ig-like_dom_sf"/>
</dbReference>
<evidence type="ECO:0008006" key="13">
    <source>
        <dbReference type="Google" id="ProtNLM"/>
    </source>
</evidence>
<dbReference type="Gene3D" id="2.60.40.10">
    <property type="entry name" value="Immunoglobulins"/>
    <property type="match status" value="1"/>
</dbReference>
<feature type="signal peptide" evidence="10">
    <location>
        <begin position="1"/>
        <end position="18"/>
    </location>
</feature>
<keyword evidence="5 9" id="KW-0472">Membrane</keyword>
<keyword evidence="12" id="KW-1185">Reference proteome</keyword>
<dbReference type="AlphaFoldDB" id="A0A9D3PNB3"/>
<feature type="chain" id="PRO_5039524063" description="T-cell-specific surface glycoprotein CD28" evidence="10">
    <location>
        <begin position="19"/>
        <end position="226"/>
    </location>
</feature>
<accession>A0A9D3PNB3</accession>
<keyword evidence="7" id="KW-0325">Glycoprotein</keyword>
<keyword evidence="6" id="KW-1015">Disulfide bond</keyword>
<evidence type="ECO:0000256" key="4">
    <source>
        <dbReference type="ARBA" id="ARBA00022989"/>
    </source>
</evidence>
<dbReference type="EMBL" id="JAFDVH010000015">
    <property type="protein sequence ID" value="KAG7463973.1"/>
    <property type="molecule type" value="Genomic_DNA"/>
</dbReference>
<evidence type="ECO:0000256" key="9">
    <source>
        <dbReference type="SAM" id="Phobius"/>
    </source>
</evidence>
<dbReference type="Proteomes" id="UP001046870">
    <property type="component" value="Chromosome 15"/>
</dbReference>
<dbReference type="GO" id="GO:0042129">
    <property type="term" value="P:regulation of T cell proliferation"/>
    <property type="evidence" value="ECO:0007669"/>
    <property type="project" value="InterPro"/>
</dbReference>
<evidence type="ECO:0000256" key="6">
    <source>
        <dbReference type="ARBA" id="ARBA00023157"/>
    </source>
</evidence>
<keyword evidence="4 9" id="KW-1133">Transmembrane helix</keyword>
<dbReference type="InterPro" id="IPR013783">
    <property type="entry name" value="Ig-like_fold"/>
</dbReference>
<dbReference type="GO" id="GO:0009897">
    <property type="term" value="C:external side of plasma membrane"/>
    <property type="evidence" value="ECO:0007669"/>
    <property type="project" value="TreeGrafter"/>
</dbReference>
<evidence type="ECO:0000256" key="10">
    <source>
        <dbReference type="SAM" id="SignalP"/>
    </source>
</evidence>
<keyword evidence="3 10" id="KW-0732">Signal</keyword>
<dbReference type="InterPro" id="IPR040216">
    <property type="entry name" value="CTLA4/CD28"/>
</dbReference>
<dbReference type="PANTHER" id="PTHR11494">
    <property type="entry name" value="CYTOTOXIC T-LYMPHOCYTE PROTEIN"/>
    <property type="match status" value="1"/>
</dbReference>
<dbReference type="GO" id="GO:0050852">
    <property type="term" value="P:T cell receptor signaling pathway"/>
    <property type="evidence" value="ECO:0007669"/>
    <property type="project" value="TreeGrafter"/>
</dbReference>
<comment type="caution">
    <text evidence="11">The sequence shown here is derived from an EMBL/GenBank/DDBJ whole genome shotgun (WGS) entry which is preliminary data.</text>
</comment>
<keyword evidence="8" id="KW-0393">Immunoglobulin domain</keyword>